<dbReference type="InterPro" id="IPR037259">
    <property type="entry name" value="BRK_sf"/>
</dbReference>
<evidence type="ECO:0000256" key="3">
    <source>
        <dbReference type="ARBA" id="ARBA00023163"/>
    </source>
</evidence>
<dbReference type="SUPFAM" id="SSF160481">
    <property type="entry name" value="BRK domain-like"/>
    <property type="match status" value="1"/>
</dbReference>
<dbReference type="InterPro" id="IPR006576">
    <property type="entry name" value="BRK_domain"/>
</dbReference>
<feature type="region of interest" description="Disordered" evidence="5">
    <location>
        <begin position="1"/>
        <end position="20"/>
    </location>
</feature>
<proteinExistence type="predicted"/>
<dbReference type="SMART" id="SM00592">
    <property type="entry name" value="BRK"/>
    <property type="match status" value="1"/>
</dbReference>
<sequence length="396" mass="44937">MPDGKKSGPTDHPVTKEPHSPSILKHMDIFQIMPLNRNPRHVGVCAAKPGTARVSMTALDFVWRLLKKNLRPSPKESERLLLMLSPNTLAVGFPLPGFTIGPDFHEFMPKVTNPDEPFYWTYQMISDNIQSFTFHCKGVDFLAGLYYYPPRKGHNLWIDNDCCLFAYTITAREHYPPKNRNLIMSKIQNNVYGRYCNRVGRRVLVNGNGGYNVHCEYDYHSTTERCVHCLECLVDLHSYKWIDPDHDDRFVQRILNLTCAYMESEEPTILVFDRTTGSLLDASKWPKMTEIEEFLEANPNCNVHINSALVAQIALDGKFSDRMGGNPKFMEHVAEANLIDMRTPRELMAPPPPAITFDDLGLASLNLNAPATSTSSESFTQLNPSTSDDIEYISDC</sequence>
<evidence type="ECO:0000259" key="6">
    <source>
        <dbReference type="SMART" id="SM00592"/>
    </source>
</evidence>
<keyword evidence="2" id="KW-0805">Transcription regulation</keyword>
<evidence type="ECO:0000256" key="2">
    <source>
        <dbReference type="ARBA" id="ARBA00023015"/>
    </source>
</evidence>
<keyword evidence="7" id="KW-1185">Reference proteome</keyword>
<dbReference type="Gene3D" id="3.40.5.120">
    <property type="match status" value="1"/>
</dbReference>
<name>A0A1I7TBN2_9PELO</name>
<evidence type="ECO:0000313" key="7">
    <source>
        <dbReference type="Proteomes" id="UP000095282"/>
    </source>
</evidence>
<organism evidence="7 8">
    <name type="scientific">Caenorhabditis tropicalis</name>
    <dbReference type="NCBI Taxonomy" id="1561998"/>
    <lineage>
        <taxon>Eukaryota</taxon>
        <taxon>Metazoa</taxon>
        <taxon>Ecdysozoa</taxon>
        <taxon>Nematoda</taxon>
        <taxon>Chromadorea</taxon>
        <taxon>Rhabditida</taxon>
        <taxon>Rhabditina</taxon>
        <taxon>Rhabditomorpha</taxon>
        <taxon>Rhabditoidea</taxon>
        <taxon>Rhabditidae</taxon>
        <taxon>Peloderinae</taxon>
        <taxon>Caenorhabditis</taxon>
    </lineage>
</organism>
<dbReference type="eggNOG" id="KOG4297">
    <property type="taxonomic scope" value="Eukaryota"/>
</dbReference>
<dbReference type="eggNOG" id="KOG0384">
    <property type="taxonomic scope" value="Eukaryota"/>
</dbReference>
<dbReference type="AlphaFoldDB" id="A0A1I7TBN2"/>
<evidence type="ECO:0000313" key="8">
    <source>
        <dbReference type="WBParaSite" id="Csp11.Scaffold574.g4363.t1"/>
    </source>
</evidence>
<reference evidence="8" key="1">
    <citation type="submission" date="2016-11" db="UniProtKB">
        <authorList>
            <consortium name="WormBaseParasite"/>
        </authorList>
    </citation>
    <scope>IDENTIFICATION</scope>
</reference>
<evidence type="ECO:0000256" key="5">
    <source>
        <dbReference type="SAM" id="MobiDB-lite"/>
    </source>
</evidence>
<evidence type="ECO:0000256" key="1">
    <source>
        <dbReference type="ARBA" id="ARBA00004123"/>
    </source>
</evidence>
<feature type="compositionally biased region" description="Basic and acidic residues" evidence="5">
    <location>
        <begin position="1"/>
        <end position="19"/>
    </location>
</feature>
<comment type="subcellular location">
    <subcellularLocation>
        <location evidence="1">Nucleus</location>
    </subcellularLocation>
</comment>
<protein>
    <submittedName>
        <fullName evidence="8">BRK domain-containing protein</fullName>
    </submittedName>
</protein>
<keyword evidence="4" id="KW-0539">Nucleus</keyword>
<dbReference type="STRING" id="1561998.A0A1I7TBN2"/>
<evidence type="ECO:0000256" key="4">
    <source>
        <dbReference type="ARBA" id="ARBA00023242"/>
    </source>
</evidence>
<dbReference type="Proteomes" id="UP000095282">
    <property type="component" value="Unplaced"/>
</dbReference>
<feature type="domain" description="BRK" evidence="6">
    <location>
        <begin position="264"/>
        <end position="308"/>
    </location>
</feature>
<keyword evidence="3" id="KW-0804">Transcription</keyword>
<dbReference type="WBParaSite" id="Csp11.Scaffold574.g4363.t1">
    <property type="protein sequence ID" value="Csp11.Scaffold574.g4363.t1"/>
    <property type="gene ID" value="Csp11.Scaffold574.g4363"/>
</dbReference>
<dbReference type="GO" id="GO:0005634">
    <property type="term" value="C:nucleus"/>
    <property type="evidence" value="ECO:0007669"/>
    <property type="project" value="UniProtKB-SubCell"/>
</dbReference>
<dbReference type="Pfam" id="PF07533">
    <property type="entry name" value="BRK"/>
    <property type="match status" value="1"/>
</dbReference>
<accession>A0A1I7TBN2</accession>